<comment type="pathway">
    <text evidence="3">Purine metabolism; purine nucleoside salvage.</text>
</comment>
<sequence length="248" mass="27346">MAVIGIIGGSGLDNPDIFSNPRDEKLTTPYGEPSSPLKHGTIGGTEVVLLGRHGREHTIPPTQVNYRANIAALKAVGCTHIVATTAVGSLREEIGRGDLVIIDQFIDFTKQRKMTFHESFEPHNPVHTPMADPYDSRLRSILIAQCKKQNYRFHEKGTVVTIEGPRFSTRSESHMFRTLGADIINMSISTETILANEIGIPYAAVAMSTDYDSWRTDEEPVSWEAISKVFAENAEKVTTLLTGIIPQI</sequence>
<comment type="function">
    <text evidence="3">Purine nucleoside phosphorylase involved in purine salvage.</text>
</comment>
<evidence type="ECO:0000256" key="2">
    <source>
        <dbReference type="ARBA" id="ARBA00022679"/>
    </source>
</evidence>
<feature type="binding site" evidence="3">
    <location>
        <position position="10"/>
    </location>
    <ligand>
        <name>phosphate</name>
        <dbReference type="ChEBI" id="CHEBI:43474"/>
    </ligand>
</feature>
<evidence type="ECO:0000256" key="1">
    <source>
        <dbReference type="ARBA" id="ARBA00022676"/>
    </source>
</evidence>
<dbReference type="eggNOG" id="COG0005">
    <property type="taxonomic scope" value="Bacteria"/>
</dbReference>
<dbReference type="InterPro" id="IPR035994">
    <property type="entry name" value="Nucleoside_phosphorylase_sf"/>
</dbReference>
<dbReference type="Gene3D" id="3.40.50.1580">
    <property type="entry name" value="Nucleoside phosphorylase domain"/>
    <property type="match status" value="1"/>
</dbReference>
<evidence type="ECO:0000313" key="7">
    <source>
        <dbReference type="Proteomes" id="UP000009223"/>
    </source>
</evidence>
<evidence type="ECO:0000256" key="4">
    <source>
        <dbReference type="SAM" id="MobiDB-lite"/>
    </source>
</evidence>
<dbReference type="AlphaFoldDB" id="F5YNX6"/>
<dbReference type="SUPFAM" id="SSF53167">
    <property type="entry name" value="Purine and uridine phosphorylases"/>
    <property type="match status" value="1"/>
</dbReference>
<dbReference type="KEGG" id="tpi:TREPR_0033"/>
<dbReference type="HAMAP" id="MF_01963">
    <property type="entry name" value="MTAP"/>
    <property type="match status" value="1"/>
</dbReference>
<comment type="catalytic activity">
    <reaction evidence="3">
        <text>a purine D-ribonucleoside + phosphate = a purine nucleobase + alpha-D-ribose 1-phosphate</text>
        <dbReference type="Rhea" id="RHEA:19805"/>
        <dbReference type="ChEBI" id="CHEBI:26386"/>
        <dbReference type="ChEBI" id="CHEBI:43474"/>
        <dbReference type="ChEBI" id="CHEBI:57720"/>
        <dbReference type="ChEBI" id="CHEBI:142355"/>
        <dbReference type="EC" id="2.4.2.1"/>
    </reaction>
</comment>
<feature type="domain" description="Nucleoside phosphorylase" evidence="5">
    <location>
        <begin position="4"/>
        <end position="245"/>
    </location>
</feature>
<dbReference type="GO" id="GO:0005829">
    <property type="term" value="C:cytosol"/>
    <property type="evidence" value="ECO:0007669"/>
    <property type="project" value="TreeGrafter"/>
</dbReference>
<name>F5YNX6_TREPZ</name>
<accession>F5YNX6</accession>
<dbReference type="InterPro" id="IPR010044">
    <property type="entry name" value="MTAP"/>
</dbReference>
<feature type="binding site" evidence="3">
    <location>
        <position position="186"/>
    </location>
    <ligand>
        <name>substrate</name>
    </ligand>
</feature>
<dbReference type="GO" id="GO:0017061">
    <property type="term" value="F:S-methyl-5-thioadenosine phosphorylase activity"/>
    <property type="evidence" value="ECO:0007669"/>
    <property type="project" value="InterPro"/>
</dbReference>
<dbReference type="UniPathway" id="UPA00606"/>
<dbReference type="PROSITE" id="PS01240">
    <property type="entry name" value="PNP_MTAP_2"/>
    <property type="match status" value="1"/>
</dbReference>
<reference evidence="6 7" key="2">
    <citation type="journal article" date="2011" name="ISME J.">
        <title>RNA-seq reveals cooperative metabolic interactions between two termite-gut spirochete species in co-culture.</title>
        <authorList>
            <person name="Rosenthal A.Z."/>
            <person name="Matson E.G."/>
            <person name="Eldar A."/>
            <person name="Leadbetter J.R."/>
        </authorList>
    </citation>
    <scope>NUCLEOTIDE SEQUENCE [LARGE SCALE GENOMIC DNA]</scope>
    <source>
        <strain evidence="7">ATCC BAA-887 / DSM 12427 / ZAS-2</strain>
    </source>
</reference>
<organism evidence="6 7">
    <name type="scientific">Treponema primitia (strain ATCC BAA-887 / DSM 12427 / ZAS-2)</name>
    <dbReference type="NCBI Taxonomy" id="545694"/>
    <lineage>
        <taxon>Bacteria</taxon>
        <taxon>Pseudomonadati</taxon>
        <taxon>Spirochaetota</taxon>
        <taxon>Spirochaetia</taxon>
        <taxon>Spirochaetales</taxon>
        <taxon>Treponemataceae</taxon>
        <taxon>Treponema</taxon>
    </lineage>
</organism>
<keyword evidence="3" id="KW-0660">Purine salvage</keyword>
<feature type="binding site" evidence="3">
    <location>
        <position position="187"/>
    </location>
    <ligand>
        <name>phosphate</name>
        <dbReference type="ChEBI" id="CHEBI:43474"/>
    </ligand>
</feature>
<dbReference type="InterPro" id="IPR000845">
    <property type="entry name" value="Nucleoside_phosphorylase_d"/>
</dbReference>
<dbReference type="GO" id="GO:0006166">
    <property type="term" value="P:purine ribonucleoside salvage"/>
    <property type="evidence" value="ECO:0007669"/>
    <property type="project" value="UniProtKB-UniRule"/>
</dbReference>
<feature type="binding site" evidence="3">
    <location>
        <begin position="210"/>
        <end position="212"/>
    </location>
    <ligand>
        <name>substrate</name>
    </ligand>
</feature>
<feature type="site" description="Important for substrate specificity" evidence="3">
    <location>
        <position position="168"/>
    </location>
</feature>
<feature type="binding site" evidence="3">
    <location>
        <begin position="85"/>
        <end position="86"/>
    </location>
    <ligand>
        <name>phosphate</name>
        <dbReference type="ChEBI" id="CHEBI:43474"/>
    </ligand>
</feature>
<feature type="site" description="Important for substrate specificity" evidence="3">
    <location>
        <position position="223"/>
    </location>
</feature>
<dbReference type="GO" id="GO:0019509">
    <property type="term" value="P:L-methionine salvage from methylthioadenosine"/>
    <property type="evidence" value="ECO:0007669"/>
    <property type="project" value="TreeGrafter"/>
</dbReference>
<dbReference type="NCBIfam" id="TIGR01694">
    <property type="entry name" value="MTAP"/>
    <property type="match status" value="1"/>
</dbReference>
<dbReference type="Proteomes" id="UP000009223">
    <property type="component" value="Chromosome"/>
</dbReference>
<feature type="binding site" evidence="3">
    <location>
        <begin position="52"/>
        <end position="53"/>
    </location>
    <ligand>
        <name>phosphate</name>
        <dbReference type="ChEBI" id="CHEBI:43474"/>
    </ligand>
</feature>
<evidence type="ECO:0000259" key="5">
    <source>
        <dbReference type="Pfam" id="PF01048"/>
    </source>
</evidence>
<dbReference type="RefSeq" id="WP_015706422.1">
    <property type="nucleotide sequence ID" value="NC_015578.1"/>
</dbReference>
<protein>
    <recommendedName>
        <fullName evidence="3">Purine nucleoside phosphorylase</fullName>
        <shortName evidence="3">PNP</shortName>
        <ecNumber evidence="3">2.4.2.1</ecNumber>
    </recommendedName>
</protein>
<gene>
    <name evidence="6" type="primary">mtnP</name>
    <name evidence="6" type="ordered locus">TREPR_0033</name>
</gene>
<dbReference type="CDD" id="cd09010">
    <property type="entry name" value="MTAP_SsMTAPII_like_MTIP"/>
    <property type="match status" value="1"/>
</dbReference>
<evidence type="ECO:0000313" key="6">
    <source>
        <dbReference type="EMBL" id="AEF83607.1"/>
    </source>
</evidence>
<dbReference type="STRING" id="545694.TREPR_0033"/>
<dbReference type="OrthoDB" id="1523230at2"/>
<proteinExistence type="inferred from homology"/>
<evidence type="ECO:0000256" key="3">
    <source>
        <dbReference type="HAMAP-Rule" id="MF_01963"/>
    </source>
</evidence>
<comment type="subunit">
    <text evidence="3">Homohexamer. Dimer of a homotrimer.</text>
</comment>
<dbReference type="PANTHER" id="PTHR42679">
    <property type="entry name" value="S-METHYL-5'-THIOADENOSINE PHOSPHORYLASE"/>
    <property type="match status" value="1"/>
</dbReference>
<keyword evidence="1 3" id="KW-0328">Glycosyltransferase</keyword>
<dbReference type="InterPro" id="IPR018099">
    <property type="entry name" value="Purine_phosphorylase-2_CS"/>
</dbReference>
<dbReference type="EMBL" id="CP001843">
    <property type="protein sequence ID" value="AEF83607.1"/>
    <property type="molecule type" value="Genomic_DNA"/>
</dbReference>
<reference evidence="7" key="1">
    <citation type="submission" date="2009-12" db="EMBL/GenBank/DDBJ databases">
        <title>Complete sequence of Treponema primitia strain ZAS-2.</title>
        <authorList>
            <person name="Tetu S.G."/>
            <person name="Matson E."/>
            <person name="Ren Q."/>
            <person name="Seshadri R."/>
            <person name="Elbourne L."/>
            <person name="Hassan K.A."/>
            <person name="Durkin A."/>
            <person name="Radune D."/>
            <person name="Mohamoud Y."/>
            <person name="Shay R."/>
            <person name="Jin S."/>
            <person name="Zhang X."/>
            <person name="Lucey K."/>
            <person name="Ballor N.R."/>
            <person name="Ottesen E."/>
            <person name="Rosenthal R."/>
            <person name="Allen A."/>
            <person name="Leadbetter J.R."/>
            <person name="Paulsen I.T."/>
        </authorList>
    </citation>
    <scope>NUCLEOTIDE SEQUENCE [LARGE SCALE GENOMIC DNA]</scope>
    <source>
        <strain evidence="7">ATCC BAA-887 / DSM 12427 / ZAS-2</strain>
    </source>
</reference>
<dbReference type="Pfam" id="PF01048">
    <property type="entry name" value="PNP_UDP_1"/>
    <property type="match status" value="1"/>
</dbReference>
<dbReference type="EC" id="2.4.2.1" evidence="3"/>
<feature type="region of interest" description="Disordered" evidence="4">
    <location>
        <begin position="19"/>
        <end position="42"/>
    </location>
</feature>
<dbReference type="PANTHER" id="PTHR42679:SF2">
    <property type="entry name" value="S-METHYL-5'-THIOADENOSINE PHOSPHORYLASE"/>
    <property type="match status" value="1"/>
</dbReference>
<dbReference type="HOGENOM" id="CLU_054456_0_0_12"/>
<comment type="similarity">
    <text evidence="3">Belongs to the PNP/MTAP phosphorylase family. MTAP subfamily.</text>
</comment>
<keyword evidence="7" id="KW-1185">Reference proteome</keyword>
<comment type="miscellaneous">
    <text evidence="3">Although this enzyme belongs to the family of MTA phosphorylases based on sequence homology, it lacks several conserved amino acids in the substrate binding pocket that confer specificity towards MTA.</text>
</comment>
<keyword evidence="2 3" id="KW-0808">Transferase</keyword>